<feature type="transmembrane region" description="Helical" evidence="7">
    <location>
        <begin position="39"/>
        <end position="61"/>
    </location>
</feature>
<dbReference type="EMBL" id="JAHMUF010000002">
    <property type="protein sequence ID" value="KAG7195854.1"/>
    <property type="molecule type" value="Genomic_DNA"/>
</dbReference>
<accession>A0A9P7VDI1</accession>
<keyword evidence="3 7" id="KW-0812">Transmembrane</keyword>
<dbReference type="GO" id="GO:0033185">
    <property type="term" value="C:dolichol-phosphate-mannose synthase complex"/>
    <property type="evidence" value="ECO:0007669"/>
    <property type="project" value="TreeGrafter"/>
</dbReference>
<dbReference type="RefSeq" id="XP_043051399.1">
    <property type="nucleotide sequence ID" value="XM_043193011.1"/>
</dbReference>
<organism evidence="8 9">
    <name type="scientific">Scheffersomyces spartinae</name>
    <dbReference type="NCBI Taxonomy" id="45513"/>
    <lineage>
        <taxon>Eukaryota</taxon>
        <taxon>Fungi</taxon>
        <taxon>Dikarya</taxon>
        <taxon>Ascomycota</taxon>
        <taxon>Saccharomycotina</taxon>
        <taxon>Pichiomycetes</taxon>
        <taxon>Debaryomycetaceae</taxon>
        <taxon>Scheffersomyces</taxon>
    </lineage>
</organism>
<evidence type="ECO:0000256" key="7">
    <source>
        <dbReference type="RuleBase" id="RU365085"/>
    </source>
</evidence>
<reference evidence="8" key="1">
    <citation type="submission" date="2021-03" db="EMBL/GenBank/DDBJ databases">
        <authorList>
            <person name="Palmer J.M."/>
        </authorList>
    </citation>
    <scope>NUCLEOTIDE SEQUENCE</scope>
    <source>
        <strain evidence="8">ARV_011</strain>
    </source>
</reference>
<comment type="subunit">
    <text evidence="7">Component of the dolichol-phosphate mannose (DPM) synthase complex.</text>
</comment>
<comment type="function">
    <text evidence="7">Stabilizer subunit of the dolichol-phosphate mannose (DPM) synthase complex; tethers catalytic subunit to the ER.</text>
</comment>
<dbReference type="PANTHER" id="PTHR16433">
    <property type="entry name" value="DOLICHOL-PHOSPHATE MANNOSYLTRANSFERASE SUBUNIT 3"/>
    <property type="match status" value="1"/>
</dbReference>
<name>A0A9P7VDI1_9ASCO</name>
<evidence type="ECO:0000256" key="2">
    <source>
        <dbReference type="ARBA" id="ARBA00010430"/>
    </source>
</evidence>
<comment type="pathway">
    <text evidence="7">Protein modification; protein glycosylation.</text>
</comment>
<keyword evidence="6 7" id="KW-0472">Membrane</keyword>
<dbReference type="Pfam" id="PF08285">
    <property type="entry name" value="DPM3"/>
    <property type="match status" value="1"/>
</dbReference>
<gene>
    <name evidence="8" type="ORF">KQ657_002239</name>
</gene>
<comment type="caution">
    <text evidence="8">The sequence shown here is derived from an EMBL/GenBank/DDBJ whole genome shotgun (WGS) entry which is preliminary data.</text>
</comment>
<evidence type="ECO:0000256" key="4">
    <source>
        <dbReference type="ARBA" id="ARBA00022824"/>
    </source>
</evidence>
<dbReference type="AlphaFoldDB" id="A0A9P7VDI1"/>
<dbReference type="InterPro" id="IPR013174">
    <property type="entry name" value="DPM3"/>
</dbReference>
<evidence type="ECO:0000256" key="5">
    <source>
        <dbReference type="ARBA" id="ARBA00022989"/>
    </source>
</evidence>
<dbReference type="GO" id="GO:0005789">
    <property type="term" value="C:endoplasmic reticulum membrane"/>
    <property type="evidence" value="ECO:0007669"/>
    <property type="project" value="UniProtKB-SubCell"/>
</dbReference>
<keyword evidence="9" id="KW-1185">Reference proteome</keyword>
<evidence type="ECO:0000313" key="8">
    <source>
        <dbReference type="EMBL" id="KAG7195854.1"/>
    </source>
</evidence>
<evidence type="ECO:0000256" key="3">
    <source>
        <dbReference type="ARBA" id="ARBA00022692"/>
    </source>
</evidence>
<dbReference type="GO" id="GO:0006506">
    <property type="term" value="P:GPI anchor biosynthetic process"/>
    <property type="evidence" value="ECO:0007669"/>
    <property type="project" value="TreeGrafter"/>
</dbReference>
<dbReference type="PANTHER" id="PTHR16433:SF0">
    <property type="entry name" value="DOLICHOL-PHOSPHATE MANNOSYLTRANSFERASE SUBUNIT 3"/>
    <property type="match status" value="1"/>
</dbReference>
<dbReference type="OrthoDB" id="2014333at2759"/>
<evidence type="ECO:0000256" key="6">
    <source>
        <dbReference type="ARBA" id="ARBA00023136"/>
    </source>
</evidence>
<dbReference type="Proteomes" id="UP000790833">
    <property type="component" value="Unassembled WGS sequence"/>
</dbReference>
<comment type="subcellular location">
    <subcellularLocation>
        <location evidence="1 7">Endoplasmic reticulum membrane</location>
        <topology evidence="1 7">Multi-pass membrane protein</topology>
    </subcellularLocation>
</comment>
<evidence type="ECO:0000313" key="9">
    <source>
        <dbReference type="Proteomes" id="UP000790833"/>
    </source>
</evidence>
<keyword evidence="5 7" id="KW-1133">Transmembrane helix</keyword>
<evidence type="ECO:0000256" key="1">
    <source>
        <dbReference type="ARBA" id="ARBA00004477"/>
    </source>
</evidence>
<comment type="similarity">
    <text evidence="2 7">Belongs to the DPM3 family.</text>
</comment>
<feature type="transmembrane region" description="Helical" evidence="7">
    <location>
        <begin position="7"/>
        <end position="27"/>
    </location>
</feature>
<keyword evidence="4 7" id="KW-0256">Endoplasmic reticulum</keyword>
<dbReference type="GeneID" id="66115613"/>
<proteinExistence type="inferred from homology"/>
<sequence length="92" mass="10264">MTKATQTAVAIFFYSAVLVALYTGVLPSSTKIQQEIIPYVPFWSLVAFGAYALGTLGYDLVSFNDKPEKYRELLTQIDEAKAFYKVKGLDLD</sequence>
<protein>
    <recommendedName>
        <fullName evidence="7">Dolichol-phosphate mannosyltransferase subunit 3</fullName>
    </recommendedName>
</protein>